<sequence>MNKRFSFKKAVKGMKVLPLMFSMIRESAMDTTAPAMSVEVTTDKEVYTPGEEVTVLLYLRDFASNDRGYSYFNFIIQYDSQVFHNLEYTQHSVYTDDNYTAGNEVNNLFQFNFQNPVDGSIYLGMNTSMRGIDIQVEASSRQHSIPAVDQTLVTFKLRVKEQTLASSSTISLANEFTRIRTSEAGSSFYLYSPDVTVIPPAPVFITQSPSVSVFSSGSRSNPPLQ</sequence>
<evidence type="ECO:0000313" key="3">
    <source>
        <dbReference type="Proteomes" id="UP000711047"/>
    </source>
</evidence>
<gene>
    <name evidence="2" type="ORF">HQN87_17115</name>
</gene>
<accession>A0ABX2DQX2</accession>
<reference evidence="2 3" key="1">
    <citation type="submission" date="2020-05" db="EMBL/GenBank/DDBJ databases">
        <title>Paenibacillus glebae, sp. nov., Paenibacillus humi sp. nov., Paenibacillus pedi sp. nov., Paenibacillus terrestris sp. nov. and Paenibacillus terricola sp. nov., isolated from a forest top soil sample.</title>
        <authorList>
            <person name="Qi S."/>
            <person name="Carlier A."/>
            <person name="Cnockaert M."/>
            <person name="Vandamme P."/>
        </authorList>
    </citation>
    <scope>NUCLEOTIDE SEQUENCE [LARGE SCALE GENOMIC DNA]</scope>
    <source>
        <strain evidence="2 3">LMG 29502</strain>
    </source>
</reference>
<organism evidence="2 3">
    <name type="scientific">Paenibacillus tritici</name>
    <dbReference type="NCBI Taxonomy" id="1873425"/>
    <lineage>
        <taxon>Bacteria</taxon>
        <taxon>Bacillati</taxon>
        <taxon>Bacillota</taxon>
        <taxon>Bacilli</taxon>
        <taxon>Bacillales</taxon>
        <taxon>Paenibacillaceae</taxon>
        <taxon>Paenibacillus</taxon>
    </lineage>
</organism>
<feature type="domain" description="Cohesin" evidence="1">
    <location>
        <begin position="38"/>
        <end position="170"/>
    </location>
</feature>
<dbReference type="InterPro" id="IPR002102">
    <property type="entry name" value="Cohesin_dom"/>
</dbReference>
<dbReference type="SUPFAM" id="SSF49384">
    <property type="entry name" value="Carbohydrate-binding domain"/>
    <property type="match status" value="1"/>
</dbReference>
<name>A0ABX2DQX2_9BACL</name>
<protein>
    <recommendedName>
        <fullName evidence="1">Cohesin domain-containing protein</fullName>
    </recommendedName>
</protein>
<evidence type="ECO:0000313" key="2">
    <source>
        <dbReference type="EMBL" id="NQX47052.1"/>
    </source>
</evidence>
<dbReference type="Pfam" id="PF00963">
    <property type="entry name" value="Cohesin"/>
    <property type="match status" value="1"/>
</dbReference>
<dbReference type="InterPro" id="IPR008965">
    <property type="entry name" value="CBM2/CBM3_carb-bd_dom_sf"/>
</dbReference>
<dbReference type="Gene3D" id="2.60.40.680">
    <property type="match status" value="1"/>
</dbReference>
<dbReference type="EMBL" id="JABMKX010000009">
    <property type="protein sequence ID" value="NQX47052.1"/>
    <property type="molecule type" value="Genomic_DNA"/>
</dbReference>
<dbReference type="Proteomes" id="UP000711047">
    <property type="component" value="Unassembled WGS sequence"/>
</dbReference>
<proteinExistence type="predicted"/>
<dbReference type="RefSeq" id="WP_173135920.1">
    <property type="nucleotide sequence ID" value="NZ_JABMKX010000009.1"/>
</dbReference>
<evidence type="ECO:0000259" key="1">
    <source>
        <dbReference type="Pfam" id="PF00963"/>
    </source>
</evidence>
<keyword evidence="3" id="KW-1185">Reference proteome</keyword>
<comment type="caution">
    <text evidence="2">The sequence shown here is derived from an EMBL/GenBank/DDBJ whole genome shotgun (WGS) entry which is preliminary data.</text>
</comment>